<dbReference type="PANTHER" id="PTHR48079">
    <property type="entry name" value="PROTEIN YEEZ"/>
    <property type="match status" value="1"/>
</dbReference>
<evidence type="ECO:0000313" key="2">
    <source>
        <dbReference type="EMBL" id="RZF21233.1"/>
    </source>
</evidence>
<proteinExistence type="predicted"/>
<dbReference type="InterPro" id="IPR001509">
    <property type="entry name" value="Epimerase_deHydtase"/>
</dbReference>
<evidence type="ECO:0000313" key="3">
    <source>
        <dbReference type="Proteomes" id="UP000443582"/>
    </source>
</evidence>
<comment type="caution">
    <text evidence="2">The sequence shown here is derived from an EMBL/GenBank/DDBJ whole genome shotgun (WGS) entry which is preliminary data.</text>
</comment>
<dbReference type="Pfam" id="PF01370">
    <property type="entry name" value="Epimerase"/>
    <property type="match status" value="1"/>
</dbReference>
<sequence>MKVLITGATGFVGSHLCDKLSEQGHEVYALVRNEQKALNLELPGKYITGNLDEESISSWVKKLPSDLDCVIHTAGVVSAKHSLTFAKTNQLATQDLINELSKRYEKLHFLLISSQAAAGPSQSPIDEAHECNPVSAYGHSKLAAEQALKELAPESWNSTIIRPPMVIGPRDSAVLDVFKMVKSRFVTGPGLGFRSKRYSVVNVFDLVDAIILCAKQQSPKNEVYYVTSVDEVTFEELINTISSTLGVKKVFFMSIPIWILRIVAGALYTLPIHLPLTRDKINELEAHAWLCKSEKIKALGHIPQHDLRSTIEMTAKDYQGRNWL</sequence>
<dbReference type="RefSeq" id="WP_114706300.1">
    <property type="nucleotide sequence ID" value="NZ_QDKL01000002.1"/>
</dbReference>
<accession>A0ABY0IE57</accession>
<dbReference type="SUPFAM" id="SSF51735">
    <property type="entry name" value="NAD(P)-binding Rossmann-fold domains"/>
    <property type="match status" value="1"/>
</dbReference>
<name>A0ABY0IE57_9BACT</name>
<protein>
    <submittedName>
        <fullName evidence="2">NAD-dependent epimerase/dehydratase family protein</fullName>
    </submittedName>
</protein>
<dbReference type="Proteomes" id="UP000443582">
    <property type="component" value="Unassembled WGS sequence"/>
</dbReference>
<dbReference type="PANTHER" id="PTHR48079:SF6">
    <property type="entry name" value="NAD(P)-BINDING DOMAIN-CONTAINING PROTEIN-RELATED"/>
    <property type="match status" value="1"/>
</dbReference>
<gene>
    <name evidence="2" type="ORF">DAY19_06000</name>
</gene>
<organism evidence="2 3">
    <name type="scientific">Halobacteriovorax vibrionivorans</name>
    <dbReference type="NCBI Taxonomy" id="2152716"/>
    <lineage>
        <taxon>Bacteria</taxon>
        <taxon>Pseudomonadati</taxon>
        <taxon>Bdellovibrionota</taxon>
        <taxon>Bacteriovoracia</taxon>
        <taxon>Bacteriovoracales</taxon>
        <taxon>Halobacteriovoraceae</taxon>
        <taxon>Halobacteriovorax</taxon>
    </lineage>
</organism>
<feature type="domain" description="NAD-dependent epimerase/dehydratase" evidence="1">
    <location>
        <begin position="3"/>
        <end position="225"/>
    </location>
</feature>
<dbReference type="Gene3D" id="3.40.50.720">
    <property type="entry name" value="NAD(P)-binding Rossmann-like Domain"/>
    <property type="match status" value="1"/>
</dbReference>
<reference evidence="3" key="1">
    <citation type="journal article" date="2019" name="Int. J. Syst. Evol. Microbiol.">
        <title>Halobacteriovorax valvorus sp. nov., a novel prokaryotic predator isolated from coastal seawater of China.</title>
        <authorList>
            <person name="Chen M.-X."/>
        </authorList>
    </citation>
    <scope>NUCLEOTIDE SEQUENCE [LARGE SCALE GENOMIC DNA]</scope>
    <source>
        <strain evidence="3">BL9</strain>
    </source>
</reference>
<dbReference type="InterPro" id="IPR036291">
    <property type="entry name" value="NAD(P)-bd_dom_sf"/>
</dbReference>
<keyword evidence="3" id="KW-1185">Reference proteome</keyword>
<evidence type="ECO:0000259" key="1">
    <source>
        <dbReference type="Pfam" id="PF01370"/>
    </source>
</evidence>
<dbReference type="EMBL" id="QDKL01000002">
    <property type="protein sequence ID" value="RZF21233.1"/>
    <property type="molecule type" value="Genomic_DNA"/>
</dbReference>
<dbReference type="InterPro" id="IPR051783">
    <property type="entry name" value="NAD(P)-dependent_oxidoreduct"/>
</dbReference>